<keyword evidence="1" id="KW-0472">Membrane</keyword>
<comment type="caution">
    <text evidence="2">The sequence shown here is derived from an EMBL/GenBank/DDBJ whole genome shotgun (WGS) entry which is preliminary data.</text>
</comment>
<keyword evidence="1" id="KW-1133">Transmembrane helix</keyword>
<keyword evidence="1" id="KW-0812">Transmembrane</keyword>
<name>A0A955RK25_9BACT</name>
<dbReference type="EMBL" id="JAGQLH010000014">
    <property type="protein sequence ID" value="MCA9385330.1"/>
    <property type="molecule type" value="Genomic_DNA"/>
</dbReference>
<reference evidence="2" key="2">
    <citation type="journal article" date="2021" name="Microbiome">
        <title>Successional dynamics and alternative stable states in a saline activated sludge microbial community over 9 years.</title>
        <authorList>
            <person name="Wang Y."/>
            <person name="Ye J."/>
            <person name="Ju F."/>
            <person name="Liu L."/>
            <person name="Boyd J.A."/>
            <person name="Deng Y."/>
            <person name="Parks D.H."/>
            <person name="Jiang X."/>
            <person name="Yin X."/>
            <person name="Woodcroft B.J."/>
            <person name="Tyson G.W."/>
            <person name="Hugenholtz P."/>
            <person name="Polz M.F."/>
            <person name="Zhang T."/>
        </authorList>
    </citation>
    <scope>NUCLEOTIDE SEQUENCE</scope>
    <source>
        <strain evidence="2">HKST-UBA11</strain>
    </source>
</reference>
<gene>
    <name evidence="2" type="ORF">KC717_01640</name>
</gene>
<dbReference type="AlphaFoldDB" id="A0A955RK25"/>
<evidence type="ECO:0000256" key="1">
    <source>
        <dbReference type="SAM" id="Phobius"/>
    </source>
</evidence>
<protein>
    <submittedName>
        <fullName evidence="2">Uncharacterized protein</fullName>
    </submittedName>
</protein>
<proteinExistence type="predicted"/>
<dbReference type="Proteomes" id="UP000754563">
    <property type="component" value="Unassembled WGS sequence"/>
</dbReference>
<sequence length="156" mass="17150">MATSNDSNKSIQNSTTSKKTLFIVGGSILVLIFLVVTILAGILAYKSYSGKNAELTTPEDTNAEVTQMDQDRMKQLENSGGRLEEIANDLKDGMLDTSKLSNVSRKTIEDLSILTDKTLYGDAQIGFEIIQSDEGIFVYDPATETLVNYRLKDLSQ</sequence>
<evidence type="ECO:0000313" key="2">
    <source>
        <dbReference type="EMBL" id="MCA9385330.1"/>
    </source>
</evidence>
<accession>A0A955RK25</accession>
<organism evidence="2 3">
    <name type="scientific">Candidatus Dojkabacteria bacterium</name>
    <dbReference type="NCBI Taxonomy" id="2099670"/>
    <lineage>
        <taxon>Bacteria</taxon>
        <taxon>Candidatus Dojkabacteria</taxon>
    </lineage>
</organism>
<reference evidence="2" key="1">
    <citation type="submission" date="2020-04" db="EMBL/GenBank/DDBJ databases">
        <authorList>
            <person name="Zhang T."/>
        </authorList>
    </citation>
    <scope>NUCLEOTIDE SEQUENCE</scope>
    <source>
        <strain evidence="2">HKST-UBA11</strain>
    </source>
</reference>
<feature type="transmembrane region" description="Helical" evidence="1">
    <location>
        <begin position="20"/>
        <end position="45"/>
    </location>
</feature>
<evidence type="ECO:0000313" key="3">
    <source>
        <dbReference type="Proteomes" id="UP000754563"/>
    </source>
</evidence>